<reference evidence="2 3" key="1">
    <citation type="journal article" date="2016" name="Nat. Commun.">
        <title>Thousands of microbial genomes shed light on interconnected biogeochemical processes in an aquifer system.</title>
        <authorList>
            <person name="Anantharaman K."/>
            <person name="Brown C.T."/>
            <person name="Hug L.A."/>
            <person name="Sharon I."/>
            <person name="Castelle C.J."/>
            <person name="Probst A.J."/>
            <person name="Thomas B.C."/>
            <person name="Singh A."/>
            <person name="Wilkins M.J."/>
            <person name="Karaoz U."/>
            <person name="Brodie E.L."/>
            <person name="Williams K.H."/>
            <person name="Hubbard S.S."/>
            <person name="Banfield J.F."/>
        </authorList>
    </citation>
    <scope>NUCLEOTIDE SEQUENCE [LARGE SCALE GENOMIC DNA]</scope>
</reference>
<keyword evidence="1" id="KW-0175">Coiled coil</keyword>
<dbReference type="AlphaFoldDB" id="A0A1F8GRM0"/>
<organism evidence="2 3">
    <name type="scientific">Candidatus Yanofskybacteria bacterium RIFCSPLOWO2_01_FULL_49_25</name>
    <dbReference type="NCBI Taxonomy" id="1802701"/>
    <lineage>
        <taxon>Bacteria</taxon>
        <taxon>Candidatus Yanofskyibacteriota</taxon>
    </lineage>
</organism>
<comment type="caution">
    <text evidence="2">The sequence shown here is derived from an EMBL/GenBank/DDBJ whole genome shotgun (WGS) entry which is preliminary data.</text>
</comment>
<protein>
    <recommendedName>
        <fullName evidence="4">Zinc-binding domain-containing protein</fullName>
    </recommendedName>
</protein>
<dbReference type="Proteomes" id="UP000179047">
    <property type="component" value="Unassembled WGS sequence"/>
</dbReference>
<dbReference type="EMBL" id="MGKP01000024">
    <property type="protein sequence ID" value="OGN28072.1"/>
    <property type="molecule type" value="Genomic_DNA"/>
</dbReference>
<name>A0A1F8GRM0_9BACT</name>
<evidence type="ECO:0008006" key="4">
    <source>
        <dbReference type="Google" id="ProtNLM"/>
    </source>
</evidence>
<evidence type="ECO:0000313" key="3">
    <source>
        <dbReference type="Proteomes" id="UP000179047"/>
    </source>
</evidence>
<evidence type="ECO:0000313" key="2">
    <source>
        <dbReference type="EMBL" id="OGN28072.1"/>
    </source>
</evidence>
<sequence>MFYVLRFMNKTCKNCKQTFEIAPDDATFYEKVNVPAPRFCPPCRTQRRLLHRNERTLYRRPCDRCGADGVSIYPVGTPWPVYCNPCWWGDAWDGKSFGMEYNPAKSFFDQYRELLNKVPRINLLCITSVNSEYTNNSADNKNCYLLFAAEKNQDCMYGRLVQGCKSVVDCSWTYDSESCYECVDVRQSFGCLFCERCQTGRDLLFCYDVRDSQNCILSTNLRHASYRIENKQCTKEEYEAKKKEILASQESIEAAKKRFEELKAQAIVKYAFQTKCNDATGDYLYNVHHSRMMFDASNAKDCSYMADVEDPTDCLDGNNMYYRPERCLDVMGTLQTYNCKFSTYAMYCSSVEYSDSLQNCQDCFGSIGLKKAQYCILNKQYTKEEYDALVSKIKAQMTTAGEYGDFLPPETSPFKYNETMAKDYFPDPLQPDIQTGTYGKENGRDVFACIDCKKNFKITPNELAFYEHMGLPFPRKDFECRMQDRLRKRNPRTLWKRQCMCQFGHTHDAVSCQNGFETTFAPDRKEVVYCEECYNAEIA</sequence>
<proteinExistence type="predicted"/>
<gene>
    <name evidence="2" type="ORF">A3A33_04000</name>
</gene>
<feature type="coiled-coil region" evidence="1">
    <location>
        <begin position="228"/>
        <end position="265"/>
    </location>
</feature>
<dbReference type="STRING" id="1802701.A3A33_04000"/>
<evidence type="ECO:0000256" key="1">
    <source>
        <dbReference type="SAM" id="Coils"/>
    </source>
</evidence>
<accession>A0A1F8GRM0</accession>